<gene>
    <name evidence="1" type="ORF">HKK74_12620</name>
</gene>
<evidence type="ECO:0000313" key="2">
    <source>
        <dbReference type="Proteomes" id="UP000805614"/>
    </source>
</evidence>
<name>A0ABR7LNB6_9ACTN</name>
<dbReference type="RefSeq" id="WP_187243365.1">
    <property type="nucleotide sequence ID" value="NZ_BAAAOK010000009.1"/>
</dbReference>
<reference evidence="1 2" key="1">
    <citation type="submission" date="2020-06" db="EMBL/GenBank/DDBJ databases">
        <title>Actinomadura xiongansis sp. nov., isolated from soil of Baiyangdian.</title>
        <authorList>
            <person name="Zhang X."/>
        </authorList>
    </citation>
    <scope>NUCLEOTIDE SEQUENCE [LARGE SCALE GENOMIC DNA]</scope>
    <source>
        <strain evidence="1 2">HBUM206468</strain>
    </source>
</reference>
<keyword evidence="2" id="KW-1185">Reference proteome</keyword>
<dbReference type="EMBL" id="JABVEC010000008">
    <property type="protein sequence ID" value="MBC6466340.1"/>
    <property type="molecule type" value="Genomic_DNA"/>
</dbReference>
<dbReference type="Proteomes" id="UP000805614">
    <property type="component" value="Unassembled WGS sequence"/>
</dbReference>
<accession>A0ABR7LNB6</accession>
<proteinExistence type="predicted"/>
<organism evidence="1 2">
    <name type="scientific">Actinomadura alba</name>
    <dbReference type="NCBI Taxonomy" id="406431"/>
    <lineage>
        <taxon>Bacteria</taxon>
        <taxon>Bacillati</taxon>
        <taxon>Actinomycetota</taxon>
        <taxon>Actinomycetes</taxon>
        <taxon>Streptosporangiales</taxon>
        <taxon>Thermomonosporaceae</taxon>
        <taxon>Actinomadura</taxon>
    </lineage>
</organism>
<evidence type="ECO:0000313" key="1">
    <source>
        <dbReference type="EMBL" id="MBC6466340.1"/>
    </source>
</evidence>
<protein>
    <submittedName>
        <fullName evidence="1">Uncharacterized protein</fullName>
    </submittedName>
</protein>
<comment type="caution">
    <text evidence="1">The sequence shown here is derived from an EMBL/GenBank/DDBJ whole genome shotgun (WGS) entry which is preliminary data.</text>
</comment>
<sequence length="90" mass="9695">MSIDTHTNRETQSLDALAVQLNALVGVHAEVSVRDGAAPFLKATNSTTPLLTEQITVTGEHYRWSWGEPVGPVSDPMAAAAQVVKVIRDR</sequence>